<keyword evidence="3" id="KW-0804">Transcription</keyword>
<dbReference type="CDD" id="cd00090">
    <property type="entry name" value="HTH_ARSR"/>
    <property type="match status" value="1"/>
</dbReference>
<dbReference type="Proteomes" id="UP000241434">
    <property type="component" value="Unassembled WGS sequence"/>
</dbReference>
<dbReference type="InterPro" id="IPR036390">
    <property type="entry name" value="WH_DNA-bd_sf"/>
</dbReference>
<dbReference type="SUPFAM" id="SSF46785">
    <property type="entry name" value="Winged helix' DNA-binding domain"/>
    <property type="match status" value="1"/>
</dbReference>
<dbReference type="InterPro" id="IPR001845">
    <property type="entry name" value="HTH_ArsR_DNA-bd_dom"/>
</dbReference>
<dbReference type="PANTHER" id="PTHR42756">
    <property type="entry name" value="TRANSCRIPTIONAL REGULATOR, MARR"/>
    <property type="match status" value="1"/>
</dbReference>
<evidence type="ECO:0000256" key="1">
    <source>
        <dbReference type="ARBA" id="ARBA00023015"/>
    </source>
</evidence>
<dbReference type="SMART" id="SM00418">
    <property type="entry name" value="HTH_ARSR"/>
    <property type="match status" value="1"/>
</dbReference>
<evidence type="ECO:0000313" key="6">
    <source>
        <dbReference type="Proteomes" id="UP000241434"/>
    </source>
</evidence>
<organism evidence="5 6">
    <name type="scientific">Peptostreptococcus russellii</name>
    <dbReference type="NCBI Taxonomy" id="215200"/>
    <lineage>
        <taxon>Bacteria</taxon>
        <taxon>Bacillati</taxon>
        <taxon>Bacillota</taxon>
        <taxon>Clostridia</taxon>
        <taxon>Peptostreptococcales</taxon>
        <taxon>Peptostreptococcaceae</taxon>
        <taxon>Peptostreptococcus</taxon>
    </lineage>
</organism>
<keyword evidence="1" id="KW-0805">Transcription regulation</keyword>
<dbReference type="InterPro" id="IPR000835">
    <property type="entry name" value="HTH_MarR-typ"/>
</dbReference>
<proteinExistence type="predicted"/>
<feature type="domain" description="HTH marR-type" evidence="4">
    <location>
        <begin position="1"/>
        <end position="135"/>
    </location>
</feature>
<name>A0A2P7Q2U8_9FIRM</name>
<dbReference type="SMART" id="SM00347">
    <property type="entry name" value="HTH_MARR"/>
    <property type="match status" value="1"/>
</dbReference>
<sequence length="139" mass="16429">MELREFSSLLHRVKNLENRLSKNFEKNTGFSLTRYEMMMFLKEHNSCLQVDIQSYLKIDQAAITRHLKILEKKGLVTRVRNAKNNREIFVSLTDAARKELANCQLSSEENNEFIRLTIARQDLEELEDVLDRIEEILDK</sequence>
<dbReference type="PROSITE" id="PS50995">
    <property type="entry name" value="HTH_MARR_2"/>
    <property type="match status" value="1"/>
</dbReference>
<keyword evidence="2" id="KW-0238">DNA-binding</keyword>
<dbReference type="GO" id="GO:0003700">
    <property type="term" value="F:DNA-binding transcription factor activity"/>
    <property type="evidence" value="ECO:0007669"/>
    <property type="project" value="InterPro"/>
</dbReference>
<evidence type="ECO:0000313" key="5">
    <source>
        <dbReference type="EMBL" id="PSJ32288.1"/>
    </source>
</evidence>
<dbReference type="GO" id="GO:0003677">
    <property type="term" value="F:DNA binding"/>
    <property type="evidence" value="ECO:0007669"/>
    <property type="project" value="UniProtKB-KW"/>
</dbReference>
<dbReference type="PANTHER" id="PTHR42756:SF1">
    <property type="entry name" value="TRANSCRIPTIONAL REPRESSOR OF EMRAB OPERON"/>
    <property type="match status" value="1"/>
</dbReference>
<gene>
    <name evidence="5" type="ORF">UF10_00550</name>
</gene>
<dbReference type="Pfam" id="PF01047">
    <property type="entry name" value="MarR"/>
    <property type="match status" value="1"/>
</dbReference>
<accession>A0A2P7Q2U8</accession>
<dbReference type="OrthoDB" id="2366010at2"/>
<keyword evidence="6" id="KW-1185">Reference proteome</keyword>
<dbReference type="InterPro" id="IPR011991">
    <property type="entry name" value="ArsR-like_HTH"/>
</dbReference>
<dbReference type="RefSeq" id="WP_106775906.1">
    <property type="nucleotide sequence ID" value="NZ_JBGGGQ010000002.1"/>
</dbReference>
<dbReference type="PRINTS" id="PR00598">
    <property type="entry name" value="HTHMARR"/>
</dbReference>
<reference evidence="5" key="1">
    <citation type="thesis" date="2015" institute="Rutgers" country="The State University of New Jersey, 14 College Farm Rd., New Brunswick, NJ, USA">
        <title>Ammonia toxicity in bacteria and its implications for treatment of and resource recovery from highly nitrogenous organic wastes.</title>
        <authorList>
            <person name="Luther A.K."/>
        </authorList>
    </citation>
    <scope>NUCLEOTIDE SEQUENCE</scope>
    <source>
        <strain evidence="5">RT-10B</strain>
    </source>
</reference>
<comment type="caution">
    <text evidence="5">The sequence shown here is derived from an EMBL/GenBank/DDBJ whole genome shotgun (WGS) entry which is preliminary data.</text>
</comment>
<evidence type="ECO:0000259" key="4">
    <source>
        <dbReference type="PROSITE" id="PS50995"/>
    </source>
</evidence>
<dbReference type="EMBL" id="JYGE01000001">
    <property type="protein sequence ID" value="PSJ32288.1"/>
    <property type="molecule type" value="Genomic_DNA"/>
</dbReference>
<evidence type="ECO:0000256" key="2">
    <source>
        <dbReference type="ARBA" id="ARBA00023125"/>
    </source>
</evidence>
<dbReference type="InterPro" id="IPR036388">
    <property type="entry name" value="WH-like_DNA-bd_sf"/>
</dbReference>
<protein>
    <submittedName>
        <fullName evidence="5">MarR family transcriptional regulator</fullName>
    </submittedName>
</protein>
<evidence type="ECO:0000256" key="3">
    <source>
        <dbReference type="ARBA" id="ARBA00023163"/>
    </source>
</evidence>
<dbReference type="Gene3D" id="1.10.10.10">
    <property type="entry name" value="Winged helix-like DNA-binding domain superfamily/Winged helix DNA-binding domain"/>
    <property type="match status" value="1"/>
</dbReference>
<dbReference type="AlphaFoldDB" id="A0A2P7Q2U8"/>